<gene>
    <name evidence="1" type="ORF">EZS28_009704</name>
</gene>
<proteinExistence type="predicted"/>
<dbReference type="AlphaFoldDB" id="A0A5J4WIF9"/>
<organism evidence="1 2">
    <name type="scientific">Streblomastix strix</name>
    <dbReference type="NCBI Taxonomy" id="222440"/>
    <lineage>
        <taxon>Eukaryota</taxon>
        <taxon>Metamonada</taxon>
        <taxon>Preaxostyla</taxon>
        <taxon>Oxymonadida</taxon>
        <taxon>Streblomastigidae</taxon>
        <taxon>Streblomastix</taxon>
    </lineage>
</organism>
<dbReference type="EMBL" id="SNRW01001854">
    <property type="protein sequence ID" value="KAA6394767.1"/>
    <property type="molecule type" value="Genomic_DNA"/>
</dbReference>
<reference evidence="1 2" key="1">
    <citation type="submission" date="2019-03" db="EMBL/GenBank/DDBJ databases">
        <title>Single cell metagenomics reveals metabolic interactions within the superorganism composed of flagellate Streblomastix strix and complex community of Bacteroidetes bacteria on its surface.</title>
        <authorList>
            <person name="Treitli S.C."/>
            <person name="Kolisko M."/>
            <person name="Husnik F."/>
            <person name="Keeling P."/>
            <person name="Hampl V."/>
        </authorList>
    </citation>
    <scope>NUCLEOTIDE SEQUENCE [LARGE SCALE GENOMIC DNA]</scope>
    <source>
        <strain evidence="1">ST1C</strain>
    </source>
</reference>
<accession>A0A5J4WIF9</accession>
<evidence type="ECO:0000313" key="2">
    <source>
        <dbReference type="Proteomes" id="UP000324800"/>
    </source>
</evidence>
<dbReference type="Proteomes" id="UP000324800">
    <property type="component" value="Unassembled WGS sequence"/>
</dbReference>
<name>A0A5J4WIF9_9EUKA</name>
<sequence>MVQEFALSQVFDKIARNGKVEELSSEEISKSDRQQLDLTNLHEESELLRHNSLEELELFQEIRENPPNDNDEEKPIKTRNITGKVINIADYPYLAFVDIETDRKLSEEERNFIKNELLVKIYQSDLKVVLVKTGHGGLQIFYNIDPLIQFAVNSMVKKITIEKYDVDIFA</sequence>
<evidence type="ECO:0000313" key="1">
    <source>
        <dbReference type="EMBL" id="KAA6394767.1"/>
    </source>
</evidence>
<comment type="caution">
    <text evidence="1">The sequence shown here is derived from an EMBL/GenBank/DDBJ whole genome shotgun (WGS) entry which is preliminary data.</text>
</comment>
<protein>
    <submittedName>
        <fullName evidence="1">Uncharacterized protein</fullName>
    </submittedName>
</protein>